<gene>
    <name evidence="1" type="ORF">HPB49_007785</name>
</gene>
<dbReference type="Proteomes" id="UP000821865">
    <property type="component" value="Chromosome 1"/>
</dbReference>
<proteinExistence type="predicted"/>
<accession>A0ACB8DWX7</accession>
<sequence length="324" mass="35132">MLGSSNTAHLTFSGGTRPKCVNYMRVEMRCTEYRPTVQMCLECMQEGHLLDVCPNPKNICRGCGPENPPPQGHECEVKCAVCRAAGHETRRCPNKLIAAQRGKTTRQSLSWEQSRQNTKNAPGHWFELTEAEDFYRRRSRSRSPHGSTAKSNTPSSDPSSSRQRKSHSYPDTKLLGSLSGSADSGEDSPLPCPTDHAGLIDSKHARLAIRPSAATPPRSPDEEVFAPDVSSSSVPSTGLLRVTTSMPTMQQQCATDSSKTQDATPQDSPLRDVNVNLSAIVPTDTGDPMNVQPSGGSTNAAKRGPPVNVLQQDAIASEQPRQKR</sequence>
<organism evidence="1 2">
    <name type="scientific">Dermacentor silvarum</name>
    <name type="common">Tick</name>
    <dbReference type="NCBI Taxonomy" id="543639"/>
    <lineage>
        <taxon>Eukaryota</taxon>
        <taxon>Metazoa</taxon>
        <taxon>Ecdysozoa</taxon>
        <taxon>Arthropoda</taxon>
        <taxon>Chelicerata</taxon>
        <taxon>Arachnida</taxon>
        <taxon>Acari</taxon>
        <taxon>Parasitiformes</taxon>
        <taxon>Ixodida</taxon>
        <taxon>Ixodoidea</taxon>
        <taxon>Ixodidae</taxon>
        <taxon>Rhipicephalinae</taxon>
        <taxon>Dermacentor</taxon>
    </lineage>
</organism>
<comment type="caution">
    <text evidence="1">The sequence shown here is derived from an EMBL/GenBank/DDBJ whole genome shotgun (WGS) entry which is preliminary data.</text>
</comment>
<protein>
    <submittedName>
        <fullName evidence="1">Uncharacterized protein</fullName>
    </submittedName>
</protein>
<name>A0ACB8DWX7_DERSI</name>
<reference evidence="1" key="1">
    <citation type="submission" date="2020-05" db="EMBL/GenBank/DDBJ databases">
        <title>Large-scale comparative analyses of tick genomes elucidate their genetic diversity and vector capacities.</title>
        <authorList>
            <person name="Jia N."/>
            <person name="Wang J."/>
            <person name="Shi W."/>
            <person name="Du L."/>
            <person name="Sun Y."/>
            <person name="Zhan W."/>
            <person name="Jiang J."/>
            <person name="Wang Q."/>
            <person name="Zhang B."/>
            <person name="Ji P."/>
            <person name="Sakyi L.B."/>
            <person name="Cui X."/>
            <person name="Yuan T."/>
            <person name="Jiang B."/>
            <person name="Yang W."/>
            <person name="Lam T.T.-Y."/>
            <person name="Chang Q."/>
            <person name="Ding S."/>
            <person name="Wang X."/>
            <person name="Zhu J."/>
            <person name="Ruan X."/>
            <person name="Zhao L."/>
            <person name="Wei J."/>
            <person name="Que T."/>
            <person name="Du C."/>
            <person name="Cheng J."/>
            <person name="Dai P."/>
            <person name="Han X."/>
            <person name="Huang E."/>
            <person name="Gao Y."/>
            <person name="Liu J."/>
            <person name="Shao H."/>
            <person name="Ye R."/>
            <person name="Li L."/>
            <person name="Wei W."/>
            <person name="Wang X."/>
            <person name="Wang C."/>
            <person name="Yang T."/>
            <person name="Huo Q."/>
            <person name="Li W."/>
            <person name="Guo W."/>
            <person name="Chen H."/>
            <person name="Zhou L."/>
            <person name="Ni X."/>
            <person name="Tian J."/>
            <person name="Zhou Y."/>
            <person name="Sheng Y."/>
            <person name="Liu T."/>
            <person name="Pan Y."/>
            <person name="Xia L."/>
            <person name="Li J."/>
            <person name="Zhao F."/>
            <person name="Cao W."/>
        </authorList>
    </citation>
    <scope>NUCLEOTIDE SEQUENCE</scope>
    <source>
        <strain evidence="1">Dsil-2018</strain>
    </source>
</reference>
<keyword evidence="2" id="KW-1185">Reference proteome</keyword>
<dbReference type="EMBL" id="CM023470">
    <property type="protein sequence ID" value="KAH7979022.1"/>
    <property type="molecule type" value="Genomic_DNA"/>
</dbReference>
<evidence type="ECO:0000313" key="1">
    <source>
        <dbReference type="EMBL" id="KAH7979022.1"/>
    </source>
</evidence>
<evidence type="ECO:0000313" key="2">
    <source>
        <dbReference type="Proteomes" id="UP000821865"/>
    </source>
</evidence>